<evidence type="ECO:0000313" key="2">
    <source>
        <dbReference type="EMBL" id="ORY39022.1"/>
    </source>
</evidence>
<feature type="transmembrane region" description="Helical" evidence="1">
    <location>
        <begin position="80"/>
        <end position="99"/>
    </location>
</feature>
<dbReference type="Pfam" id="PF16015">
    <property type="entry name" value="Promethin"/>
    <property type="match status" value="1"/>
</dbReference>
<dbReference type="OrthoDB" id="2141421at2759"/>
<proteinExistence type="predicted"/>
<dbReference type="EMBL" id="MCGO01000041">
    <property type="protein sequence ID" value="ORY39022.1"/>
    <property type="molecule type" value="Genomic_DNA"/>
</dbReference>
<dbReference type="Proteomes" id="UP000193642">
    <property type="component" value="Unassembled WGS sequence"/>
</dbReference>
<evidence type="ECO:0000313" key="3">
    <source>
        <dbReference type="Proteomes" id="UP000193642"/>
    </source>
</evidence>
<name>A0A1Y2BW92_9FUNG</name>
<accession>A0A1Y2BW92</accession>
<keyword evidence="1" id="KW-1133">Transmembrane helix</keyword>
<sequence length="171" mass="18012">MHLELEAKKMLADSLRSSPSKTTSMPAPIRNANYSSTSTTSYGYGQQLGGFPEDVINKAHTYANTGAEAVKQILDKYPPVKAFVIAFIITIALPVTVFASITGSTFLGAIAVAGSGVALFQGLVLAIAGFVFFWFALGAFLFAASVGLGFTAVYFGLQMAKAVANRANEKI</sequence>
<keyword evidence="3" id="KW-1185">Reference proteome</keyword>
<dbReference type="AlphaFoldDB" id="A0A1Y2BW92"/>
<comment type="caution">
    <text evidence="2">The sequence shown here is derived from an EMBL/GenBank/DDBJ whole genome shotgun (WGS) entry which is preliminary data.</text>
</comment>
<organism evidence="2 3">
    <name type="scientific">Rhizoclosmatium globosum</name>
    <dbReference type="NCBI Taxonomy" id="329046"/>
    <lineage>
        <taxon>Eukaryota</taxon>
        <taxon>Fungi</taxon>
        <taxon>Fungi incertae sedis</taxon>
        <taxon>Chytridiomycota</taxon>
        <taxon>Chytridiomycota incertae sedis</taxon>
        <taxon>Chytridiomycetes</taxon>
        <taxon>Chytridiales</taxon>
        <taxon>Chytriomycetaceae</taxon>
        <taxon>Rhizoclosmatium</taxon>
    </lineage>
</organism>
<keyword evidence="1" id="KW-0472">Membrane</keyword>
<keyword evidence="1" id="KW-0812">Transmembrane</keyword>
<feature type="transmembrane region" description="Helical" evidence="1">
    <location>
        <begin position="133"/>
        <end position="157"/>
    </location>
</feature>
<evidence type="ECO:0000256" key="1">
    <source>
        <dbReference type="SAM" id="Phobius"/>
    </source>
</evidence>
<protein>
    <submittedName>
        <fullName evidence="2">Uncharacterized protein</fullName>
    </submittedName>
</protein>
<feature type="transmembrane region" description="Helical" evidence="1">
    <location>
        <begin position="106"/>
        <end position="127"/>
    </location>
</feature>
<reference evidence="2 3" key="1">
    <citation type="submission" date="2016-07" db="EMBL/GenBank/DDBJ databases">
        <title>Pervasive Adenine N6-methylation of Active Genes in Fungi.</title>
        <authorList>
            <consortium name="DOE Joint Genome Institute"/>
            <person name="Mondo S.J."/>
            <person name="Dannebaum R.O."/>
            <person name="Kuo R.C."/>
            <person name="Labutti K."/>
            <person name="Haridas S."/>
            <person name="Kuo A."/>
            <person name="Salamov A."/>
            <person name="Ahrendt S.R."/>
            <person name="Lipzen A."/>
            <person name="Sullivan W."/>
            <person name="Andreopoulos W.B."/>
            <person name="Clum A."/>
            <person name="Lindquist E."/>
            <person name="Daum C."/>
            <person name="Ramamoorthy G.K."/>
            <person name="Gryganskyi A."/>
            <person name="Culley D."/>
            <person name="Magnuson J.K."/>
            <person name="James T.Y."/>
            <person name="O'Malley M.A."/>
            <person name="Stajich J.E."/>
            <person name="Spatafora J.W."/>
            <person name="Visel A."/>
            <person name="Grigoriev I.V."/>
        </authorList>
    </citation>
    <scope>NUCLEOTIDE SEQUENCE [LARGE SCALE GENOMIC DNA]</scope>
    <source>
        <strain evidence="2 3">JEL800</strain>
    </source>
</reference>
<gene>
    <name evidence="2" type="ORF">BCR33DRAFT_853600</name>
</gene>